<name>A0ABS2BYH7_9PSED</name>
<keyword evidence="3" id="KW-1185">Reference proteome</keyword>
<dbReference type="RefSeq" id="WP_203584612.1">
    <property type="nucleotide sequence ID" value="NZ_JACOPV010000008.1"/>
</dbReference>
<feature type="region of interest" description="Disordered" evidence="1">
    <location>
        <begin position="67"/>
        <end position="108"/>
    </location>
</feature>
<accession>A0ABS2BYH7</accession>
<protein>
    <submittedName>
        <fullName evidence="2">Uncharacterized protein</fullName>
    </submittedName>
</protein>
<feature type="compositionally biased region" description="Low complexity" evidence="1">
    <location>
        <begin position="89"/>
        <end position="101"/>
    </location>
</feature>
<proteinExistence type="predicted"/>
<gene>
    <name evidence="2" type="ORF">H8F21_13980</name>
</gene>
<reference evidence="2 3" key="1">
    <citation type="submission" date="2020-08" db="EMBL/GenBank/DDBJ databases">
        <title>Description of novel Pseudomonas species.</title>
        <authorList>
            <person name="Duman M."/>
            <person name="Mulet M."/>
            <person name="Altun S."/>
            <person name="Saticioglu I.B."/>
            <person name="Lalucat J."/>
            <person name="Garcia-Valdes E."/>
        </authorList>
    </citation>
    <scope>NUCLEOTIDE SEQUENCE [LARGE SCALE GENOMIC DNA]</scope>
    <source>
        <strain evidence="2 3">P66</strain>
    </source>
</reference>
<evidence type="ECO:0000313" key="2">
    <source>
        <dbReference type="EMBL" id="MBM5458673.1"/>
    </source>
</evidence>
<dbReference type="EMBL" id="JACOPV010000008">
    <property type="protein sequence ID" value="MBM5458673.1"/>
    <property type="molecule type" value="Genomic_DNA"/>
</dbReference>
<evidence type="ECO:0000313" key="3">
    <source>
        <dbReference type="Proteomes" id="UP000745663"/>
    </source>
</evidence>
<comment type="caution">
    <text evidence="2">The sequence shown here is derived from an EMBL/GenBank/DDBJ whole genome shotgun (WGS) entry which is preliminary data.</text>
</comment>
<dbReference type="Proteomes" id="UP000745663">
    <property type="component" value="Unassembled WGS sequence"/>
</dbReference>
<organism evidence="2 3">
    <name type="scientific">Pseudomonas arcuscaelestis</name>
    <dbReference type="NCBI Taxonomy" id="2710591"/>
    <lineage>
        <taxon>Bacteria</taxon>
        <taxon>Pseudomonadati</taxon>
        <taxon>Pseudomonadota</taxon>
        <taxon>Gammaproteobacteria</taxon>
        <taxon>Pseudomonadales</taxon>
        <taxon>Pseudomonadaceae</taxon>
        <taxon>Pseudomonas</taxon>
    </lineage>
</organism>
<sequence>MNKAEWSKFLEEKVQEKVKEGFTINNYALDAASRDKLKRDLQVQGHSIPHDDTEQAEWRDYLRQVEEGAGKAEQPASRQKVGAARSKNSSGAGEASSSSAGLWKPRRH</sequence>
<evidence type="ECO:0000256" key="1">
    <source>
        <dbReference type="SAM" id="MobiDB-lite"/>
    </source>
</evidence>